<sequence>MVIHIAPSQEKLTHCFAFAAAVSDFGMHAGQASAMPFAFKAENHAAFALSFGLRMRTGRVASKGAEPNISALNNARRGDFGWLLVTRRV</sequence>
<dbReference type="EMBL" id="JARFYM010000029">
    <property type="protein sequence ID" value="MDL2402419.1"/>
    <property type="molecule type" value="Genomic_DNA"/>
</dbReference>
<organism evidence="1 2">
    <name type="scientific">Rhizobium mayense</name>
    <dbReference type="NCBI Taxonomy" id="1312184"/>
    <lineage>
        <taxon>Bacteria</taxon>
        <taxon>Pseudomonadati</taxon>
        <taxon>Pseudomonadota</taxon>
        <taxon>Alphaproteobacteria</taxon>
        <taxon>Hyphomicrobiales</taxon>
        <taxon>Rhizobiaceae</taxon>
        <taxon>Rhizobium/Agrobacterium group</taxon>
        <taxon>Rhizobium</taxon>
    </lineage>
</organism>
<evidence type="ECO:0000313" key="1">
    <source>
        <dbReference type="EMBL" id="MDL2402419.1"/>
    </source>
</evidence>
<comment type="caution">
    <text evidence="1">The sequence shown here is derived from an EMBL/GenBank/DDBJ whole genome shotgun (WGS) entry which is preliminary data.</text>
</comment>
<dbReference type="RefSeq" id="WP_285871803.1">
    <property type="nucleotide sequence ID" value="NZ_JARFYM010000029.1"/>
</dbReference>
<gene>
    <name evidence="1" type="ORF">PY649_26345</name>
</gene>
<reference evidence="1" key="1">
    <citation type="submission" date="2023-06" db="EMBL/GenBank/DDBJ databases">
        <title>Phylogenetic Diversity of Rhizobium strains.</title>
        <authorList>
            <person name="Moura F.T."/>
            <person name="Helene L.C.F."/>
            <person name="Hungria M."/>
        </authorList>
    </citation>
    <scope>NUCLEOTIDE SEQUENCE</scope>
    <source>
        <strain evidence="1">CCGE526</strain>
    </source>
</reference>
<protein>
    <submittedName>
        <fullName evidence="1">Uncharacterized protein</fullName>
    </submittedName>
</protein>
<accession>A0ABT7K1D9</accession>
<proteinExistence type="predicted"/>
<dbReference type="Proteomes" id="UP001172645">
    <property type="component" value="Unassembled WGS sequence"/>
</dbReference>
<name>A0ABT7K1D9_9HYPH</name>
<keyword evidence="2" id="KW-1185">Reference proteome</keyword>
<evidence type="ECO:0000313" key="2">
    <source>
        <dbReference type="Proteomes" id="UP001172645"/>
    </source>
</evidence>